<accession>A0A0K9GT03</accession>
<dbReference type="PATRIC" id="fig|1679170.3.peg.2108"/>
<evidence type="ECO:0000256" key="1">
    <source>
        <dbReference type="SAM" id="Phobius"/>
    </source>
</evidence>
<sequence length="147" mass="16688">MMELLGAFSLTSLGFILCIAGILYMRKTQKKKPLSLIKYYGIQLGLILIALLSLTVFWDALTVMPKIIKGDHDTVKGACSVEYWDTTKDSYLDILFSESIFFSVPPDNWDKGSLKTAYCEVTYYEGSEFGIHYKIFNKQNGTLLQKD</sequence>
<dbReference type="Proteomes" id="UP000037146">
    <property type="component" value="Unassembled WGS sequence"/>
</dbReference>
<name>A0A0K9GT03_9BACI</name>
<evidence type="ECO:0000313" key="2">
    <source>
        <dbReference type="EMBL" id="KMY49746.1"/>
    </source>
</evidence>
<dbReference type="AlphaFoldDB" id="A0A0K9GT03"/>
<dbReference type="OrthoDB" id="2451961at2"/>
<feature type="transmembrane region" description="Helical" evidence="1">
    <location>
        <begin position="6"/>
        <end position="25"/>
    </location>
</feature>
<reference evidence="3" key="1">
    <citation type="submission" date="2015-07" db="EMBL/GenBank/DDBJ databases">
        <title>Genome sequencing project for genomic taxonomy and phylogenomics of Bacillus-like bacteria.</title>
        <authorList>
            <person name="Liu B."/>
            <person name="Wang J."/>
            <person name="Zhu Y."/>
            <person name="Liu G."/>
            <person name="Chen Q."/>
            <person name="Chen Z."/>
            <person name="Lan J."/>
            <person name="Che J."/>
            <person name="Ge C."/>
            <person name="Shi H."/>
            <person name="Pan Z."/>
            <person name="Liu X."/>
        </authorList>
    </citation>
    <scope>NUCLEOTIDE SEQUENCE [LARGE SCALE GENOMIC DNA]</scope>
    <source>
        <strain evidence="3">FJAT-27997</strain>
    </source>
</reference>
<organism evidence="2 3">
    <name type="scientific">Peribacillus loiseleuriae</name>
    <dbReference type="NCBI Taxonomy" id="1679170"/>
    <lineage>
        <taxon>Bacteria</taxon>
        <taxon>Bacillati</taxon>
        <taxon>Bacillota</taxon>
        <taxon>Bacilli</taxon>
        <taxon>Bacillales</taxon>
        <taxon>Bacillaceae</taxon>
        <taxon>Peribacillus</taxon>
    </lineage>
</organism>
<comment type="caution">
    <text evidence="2">The sequence shown here is derived from an EMBL/GenBank/DDBJ whole genome shotgun (WGS) entry which is preliminary data.</text>
</comment>
<keyword evidence="1" id="KW-1133">Transmembrane helix</keyword>
<feature type="transmembrane region" description="Helical" evidence="1">
    <location>
        <begin position="37"/>
        <end position="58"/>
    </location>
</feature>
<keyword evidence="3" id="KW-1185">Reference proteome</keyword>
<dbReference type="EMBL" id="LFZW01000001">
    <property type="protein sequence ID" value="KMY49746.1"/>
    <property type="molecule type" value="Genomic_DNA"/>
</dbReference>
<protein>
    <submittedName>
        <fullName evidence="2">Flavoprotein</fullName>
    </submittedName>
</protein>
<evidence type="ECO:0000313" key="3">
    <source>
        <dbReference type="Proteomes" id="UP000037146"/>
    </source>
</evidence>
<proteinExistence type="predicted"/>
<keyword evidence="1" id="KW-0812">Transmembrane</keyword>
<gene>
    <name evidence="2" type="ORF">AC625_09525</name>
</gene>
<keyword evidence="1" id="KW-0472">Membrane</keyword>